<dbReference type="AlphaFoldDB" id="A0A9P6AZN4"/>
<name>A0A9P6AZN4_9AGAM</name>
<keyword evidence="3" id="KW-1185">Reference proteome</keyword>
<feature type="compositionally biased region" description="Polar residues" evidence="1">
    <location>
        <begin position="1"/>
        <end position="15"/>
    </location>
</feature>
<protein>
    <submittedName>
        <fullName evidence="2">Uncharacterized protein</fullName>
    </submittedName>
</protein>
<evidence type="ECO:0000256" key="1">
    <source>
        <dbReference type="SAM" id="MobiDB-lite"/>
    </source>
</evidence>
<sequence>MSSDAPTTSGADTNYPSPPTVGNPPHSVKMDYYDQDGKQQQALGIQHANAVIFKNIEAIKVDKPKNGQAKSIGIRATPEDTNADDEVKVDAQDSTWTTEDGQKLLTFLCNPEKWTFYQENKSMAMHLGAAHLGGKKSMKSMRDWFDHAYKNTGNKPNVTKVIDFNPTNLNQQTVHTKCPKATSDDSADDAVDDEGRPTKSTINTDDPHAKCHHHTNYTSSEDAFERKLAVAQDQIAVTQGIEASIGKLVGFYWDSTRASDARAHVDAESGTARADHAEARADCAEACVEAEAQRAEAAAESAAKCTALDAELAMSDQILKKHEQALKMLQSPLSEHVQYISPNGPPFSH</sequence>
<comment type="caution">
    <text evidence="2">The sequence shown here is derived from an EMBL/GenBank/DDBJ whole genome shotgun (WGS) entry which is preliminary data.</text>
</comment>
<organism evidence="2 3">
    <name type="scientific">Hydnum rufescens UP504</name>
    <dbReference type="NCBI Taxonomy" id="1448309"/>
    <lineage>
        <taxon>Eukaryota</taxon>
        <taxon>Fungi</taxon>
        <taxon>Dikarya</taxon>
        <taxon>Basidiomycota</taxon>
        <taxon>Agaricomycotina</taxon>
        <taxon>Agaricomycetes</taxon>
        <taxon>Cantharellales</taxon>
        <taxon>Hydnaceae</taxon>
        <taxon>Hydnum</taxon>
    </lineage>
</organism>
<gene>
    <name evidence="2" type="ORF">BS47DRAFT_1392053</name>
</gene>
<feature type="region of interest" description="Disordered" evidence="1">
    <location>
        <begin position="1"/>
        <end position="29"/>
    </location>
</feature>
<dbReference type="EMBL" id="MU128955">
    <property type="protein sequence ID" value="KAF9514963.1"/>
    <property type="molecule type" value="Genomic_DNA"/>
</dbReference>
<accession>A0A9P6AZN4</accession>
<evidence type="ECO:0000313" key="2">
    <source>
        <dbReference type="EMBL" id="KAF9514963.1"/>
    </source>
</evidence>
<reference evidence="2" key="1">
    <citation type="journal article" date="2020" name="Nat. Commun.">
        <title>Large-scale genome sequencing of mycorrhizal fungi provides insights into the early evolution of symbiotic traits.</title>
        <authorList>
            <person name="Miyauchi S."/>
            <person name="Kiss E."/>
            <person name="Kuo A."/>
            <person name="Drula E."/>
            <person name="Kohler A."/>
            <person name="Sanchez-Garcia M."/>
            <person name="Morin E."/>
            <person name="Andreopoulos B."/>
            <person name="Barry K.W."/>
            <person name="Bonito G."/>
            <person name="Buee M."/>
            <person name="Carver A."/>
            <person name="Chen C."/>
            <person name="Cichocki N."/>
            <person name="Clum A."/>
            <person name="Culley D."/>
            <person name="Crous P.W."/>
            <person name="Fauchery L."/>
            <person name="Girlanda M."/>
            <person name="Hayes R.D."/>
            <person name="Keri Z."/>
            <person name="LaButti K."/>
            <person name="Lipzen A."/>
            <person name="Lombard V."/>
            <person name="Magnuson J."/>
            <person name="Maillard F."/>
            <person name="Murat C."/>
            <person name="Nolan M."/>
            <person name="Ohm R.A."/>
            <person name="Pangilinan J."/>
            <person name="Pereira M.F."/>
            <person name="Perotto S."/>
            <person name="Peter M."/>
            <person name="Pfister S."/>
            <person name="Riley R."/>
            <person name="Sitrit Y."/>
            <person name="Stielow J.B."/>
            <person name="Szollosi G."/>
            <person name="Zifcakova L."/>
            <person name="Stursova M."/>
            <person name="Spatafora J.W."/>
            <person name="Tedersoo L."/>
            <person name="Vaario L.M."/>
            <person name="Yamada A."/>
            <person name="Yan M."/>
            <person name="Wang P."/>
            <person name="Xu J."/>
            <person name="Bruns T."/>
            <person name="Baldrian P."/>
            <person name="Vilgalys R."/>
            <person name="Dunand C."/>
            <person name="Henrissat B."/>
            <person name="Grigoriev I.V."/>
            <person name="Hibbett D."/>
            <person name="Nagy L.G."/>
            <person name="Martin F.M."/>
        </authorList>
    </citation>
    <scope>NUCLEOTIDE SEQUENCE</scope>
    <source>
        <strain evidence="2">UP504</strain>
    </source>
</reference>
<dbReference type="Proteomes" id="UP000886523">
    <property type="component" value="Unassembled WGS sequence"/>
</dbReference>
<proteinExistence type="predicted"/>
<evidence type="ECO:0000313" key="3">
    <source>
        <dbReference type="Proteomes" id="UP000886523"/>
    </source>
</evidence>
<feature type="region of interest" description="Disordered" evidence="1">
    <location>
        <begin position="173"/>
        <end position="211"/>
    </location>
</feature>